<dbReference type="InterPro" id="IPR038084">
    <property type="entry name" value="PduO/GlcC-like_sf"/>
</dbReference>
<dbReference type="InterPro" id="IPR005624">
    <property type="entry name" value="PduO/GlcC-like"/>
</dbReference>
<dbReference type="SUPFAM" id="SSF143744">
    <property type="entry name" value="GlcG-like"/>
    <property type="match status" value="1"/>
</dbReference>
<dbReference type="PANTHER" id="PTHR34309:SF10">
    <property type="entry name" value="SLR1406 PROTEIN"/>
    <property type="match status" value="1"/>
</dbReference>
<dbReference type="InterPro" id="IPR052517">
    <property type="entry name" value="GlcG_carb_metab_protein"/>
</dbReference>
<dbReference type="Pfam" id="PF03928">
    <property type="entry name" value="HbpS-like"/>
    <property type="match status" value="1"/>
</dbReference>
<gene>
    <name evidence="1" type="ORF">METZ01_LOCUS31228</name>
</gene>
<sequence>MANLNFDQASKIANETRANARETLTNPIAVAVLDSGGHLVVMEREDGAAFMRPPIAIGKAWGALGLGVGTRALETRLQNVPTSAPFFASIAALTSGNLIPVPGGVLIMENDEIVGAAGVSGDTSDKDEACAVAGIESTGLVAVIGARGK</sequence>
<proteinExistence type="predicted"/>
<dbReference type="EMBL" id="UINC01001350">
    <property type="protein sequence ID" value="SUZ78374.1"/>
    <property type="molecule type" value="Genomic_DNA"/>
</dbReference>
<dbReference type="PANTHER" id="PTHR34309">
    <property type="entry name" value="SLR1406 PROTEIN"/>
    <property type="match status" value="1"/>
</dbReference>
<reference evidence="1" key="1">
    <citation type="submission" date="2018-05" db="EMBL/GenBank/DDBJ databases">
        <authorList>
            <person name="Lanie J.A."/>
            <person name="Ng W.-L."/>
            <person name="Kazmierczak K.M."/>
            <person name="Andrzejewski T.M."/>
            <person name="Davidsen T.M."/>
            <person name="Wayne K.J."/>
            <person name="Tettelin H."/>
            <person name="Glass J.I."/>
            <person name="Rusch D."/>
            <person name="Podicherti R."/>
            <person name="Tsui H.-C.T."/>
            <person name="Winkler M.E."/>
        </authorList>
    </citation>
    <scope>NUCLEOTIDE SEQUENCE</scope>
</reference>
<dbReference type="Gene3D" id="3.30.450.150">
    <property type="entry name" value="Haem-degrading domain"/>
    <property type="match status" value="1"/>
</dbReference>
<dbReference type="AlphaFoldDB" id="A0A381QHM9"/>
<organism evidence="1">
    <name type="scientific">marine metagenome</name>
    <dbReference type="NCBI Taxonomy" id="408172"/>
    <lineage>
        <taxon>unclassified sequences</taxon>
        <taxon>metagenomes</taxon>
        <taxon>ecological metagenomes</taxon>
    </lineage>
</organism>
<accession>A0A381QHM9</accession>
<evidence type="ECO:0000313" key="1">
    <source>
        <dbReference type="EMBL" id="SUZ78374.1"/>
    </source>
</evidence>
<evidence type="ECO:0008006" key="2">
    <source>
        <dbReference type="Google" id="ProtNLM"/>
    </source>
</evidence>
<name>A0A381QHM9_9ZZZZ</name>
<protein>
    <recommendedName>
        <fullName evidence="2">GlcG protein</fullName>
    </recommendedName>
</protein>